<gene>
    <name evidence="2" type="ORF">Fmac_008237</name>
</gene>
<dbReference type="EMBL" id="JBGMDY010000003">
    <property type="protein sequence ID" value="KAL2340297.1"/>
    <property type="molecule type" value="Genomic_DNA"/>
</dbReference>
<dbReference type="AlphaFoldDB" id="A0ABD1MWU1"/>
<comment type="caution">
    <text evidence="2">The sequence shown here is derived from an EMBL/GenBank/DDBJ whole genome shotgun (WGS) entry which is preliminary data.</text>
</comment>
<feature type="region of interest" description="Disordered" evidence="1">
    <location>
        <begin position="389"/>
        <end position="410"/>
    </location>
</feature>
<dbReference type="Proteomes" id="UP001603857">
    <property type="component" value="Unassembled WGS sequence"/>
</dbReference>
<organism evidence="2 3">
    <name type="scientific">Flemingia macrophylla</name>
    <dbReference type="NCBI Taxonomy" id="520843"/>
    <lineage>
        <taxon>Eukaryota</taxon>
        <taxon>Viridiplantae</taxon>
        <taxon>Streptophyta</taxon>
        <taxon>Embryophyta</taxon>
        <taxon>Tracheophyta</taxon>
        <taxon>Spermatophyta</taxon>
        <taxon>Magnoliopsida</taxon>
        <taxon>eudicotyledons</taxon>
        <taxon>Gunneridae</taxon>
        <taxon>Pentapetalae</taxon>
        <taxon>rosids</taxon>
        <taxon>fabids</taxon>
        <taxon>Fabales</taxon>
        <taxon>Fabaceae</taxon>
        <taxon>Papilionoideae</taxon>
        <taxon>50 kb inversion clade</taxon>
        <taxon>NPAAA clade</taxon>
        <taxon>indigoferoid/millettioid clade</taxon>
        <taxon>Phaseoleae</taxon>
        <taxon>Flemingia</taxon>
    </lineage>
</organism>
<reference evidence="2 3" key="1">
    <citation type="submission" date="2024-08" db="EMBL/GenBank/DDBJ databases">
        <title>Insights into the chromosomal genome structure of Flemingia macrophylla.</title>
        <authorList>
            <person name="Ding Y."/>
            <person name="Zhao Y."/>
            <person name="Bi W."/>
            <person name="Wu M."/>
            <person name="Zhao G."/>
            <person name="Gong Y."/>
            <person name="Li W."/>
            <person name="Zhang P."/>
        </authorList>
    </citation>
    <scope>NUCLEOTIDE SEQUENCE [LARGE SCALE GENOMIC DNA]</scope>
    <source>
        <strain evidence="2">DYQJB</strain>
        <tissue evidence="2">Leaf</tissue>
    </source>
</reference>
<sequence length="522" mass="57391">MVHSTSSSAKGSSEADSNVSREGLAEEYSVDDRDIPRLGSQGRRVGILRLDWVAELRVVLQYSSTRHGCRAEGGITLSIGSIGLLRRGWYSNIPRLGMVAEPRMVLGHPLVRVAESKGVLQYPSALYGCRAKGDAGISLGSTGLPREECLHDLSIKAKKNQYKRKLSEEVKDSIQSSARCPIQVYLGSLSRLGRVLELSVLREFSARQGVRANIHAPQAWDPTNFVGYKYDGGFNRYTGVVIKELLVFGGSGCGILRVDIYDERSQSKAKSVFPTSITCPEDVEGLDEALEYDLSGQGIEPVLPFDDFIMSVLRVLNVVRTQLYPNSWAAMQAFKVLCIGLEDLSEAKREGLKVLNLAHQLISPRMLISLPKSSQIAIDFTGRAKPKSIAMPFQGPDPKTLPRPTPQDTLLPITEKKKKDKGKKVTVGSLKRPIKGGCRIDPLAAPKKMMKQTTIPKHTLVFLGGIPNLFIGSGFIHLRVTTQEFMSLEFMSTEARFEVKDMSSAEKLKAFGEMHLLCAALA</sequence>
<keyword evidence="3" id="KW-1185">Reference proteome</keyword>
<feature type="region of interest" description="Disordered" evidence="1">
    <location>
        <begin position="1"/>
        <end position="23"/>
    </location>
</feature>
<evidence type="ECO:0000256" key="1">
    <source>
        <dbReference type="SAM" id="MobiDB-lite"/>
    </source>
</evidence>
<feature type="compositionally biased region" description="Low complexity" evidence="1">
    <location>
        <begin position="1"/>
        <end position="17"/>
    </location>
</feature>
<evidence type="ECO:0000313" key="2">
    <source>
        <dbReference type="EMBL" id="KAL2340297.1"/>
    </source>
</evidence>
<proteinExistence type="predicted"/>
<accession>A0ABD1MWU1</accession>
<name>A0ABD1MWU1_9FABA</name>
<evidence type="ECO:0000313" key="3">
    <source>
        <dbReference type="Proteomes" id="UP001603857"/>
    </source>
</evidence>
<protein>
    <submittedName>
        <fullName evidence="2">Uncharacterized protein</fullName>
    </submittedName>
</protein>